<evidence type="ECO:0000256" key="2">
    <source>
        <dbReference type="ARBA" id="ARBA00004196"/>
    </source>
</evidence>
<gene>
    <name evidence="10" type="ordered locus">Bresu_0037</name>
</gene>
<evidence type="ECO:0000256" key="3">
    <source>
        <dbReference type="ARBA" id="ARBA00022670"/>
    </source>
</evidence>
<keyword evidence="5" id="KW-0378">Hydrolase</keyword>
<evidence type="ECO:0000256" key="5">
    <source>
        <dbReference type="ARBA" id="ARBA00022801"/>
    </source>
</evidence>
<dbReference type="GO" id="GO:0004222">
    <property type="term" value="F:metalloendopeptidase activity"/>
    <property type="evidence" value="ECO:0007669"/>
    <property type="project" value="TreeGrafter"/>
</dbReference>
<dbReference type="PANTHER" id="PTHR21666">
    <property type="entry name" value="PEPTIDASE-RELATED"/>
    <property type="match status" value="1"/>
</dbReference>
<organism evidence="10 11">
    <name type="scientific">Brevundimonas subvibrioides (strain ATCC 15264 / DSM 4735 / LMG 14903 / NBRC 16000 / CB 81)</name>
    <name type="common">Caulobacter subvibrioides</name>
    <dbReference type="NCBI Taxonomy" id="633149"/>
    <lineage>
        <taxon>Bacteria</taxon>
        <taxon>Pseudomonadati</taxon>
        <taxon>Pseudomonadota</taxon>
        <taxon>Alphaproteobacteria</taxon>
        <taxon>Caulobacterales</taxon>
        <taxon>Caulobacteraceae</taxon>
        <taxon>Brevundimonas</taxon>
    </lineage>
</organism>
<proteinExistence type="predicted"/>
<dbReference type="GO" id="GO:0006508">
    <property type="term" value="P:proteolysis"/>
    <property type="evidence" value="ECO:0007669"/>
    <property type="project" value="UniProtKB-KW"/>
</dbReference>
<comment type="subcellular location">
    <subcellularLocation>
        <location evidence="2">Cell envelope</location>
    </subcellularLocation>
</comment>
<feature type="domain" description="M23ase beta-sheet core" evidence="8">
    <location>
        <begin position="301"/>
        <end position="398"/>
    </location>
</feature>
<feature type="domain" description="Csd3-like second N-terminal" evidence="9">
    <location>
        <begin position="170"/>
        <end position="289"/>
    </location>
</feature>
<comment type="cofactor">
    <cofactor evidence="1">
        <name>Zn(2+)</name>
        <dbReference type="ChEBI" id="CHEBI:29105"/>
    </cofactor>
</comment>
<name>D9QHS7_BRESC</name>
<dbReference type="eggNOG" id="COG0739">
    <property type="taxonomic scope" value="Bacteria"/>
</dbReference>
<dbReference type="InterPro" id="IPR050570">
    <property type="entry name" value="Cell_wall_metabolism_enzyme"/>
</dbReference>
<keyword evidence="7" id="KW-0482">Metalloprotease</keyword>
<dbReference type="PANTHER" id="PTHR21666:SF288">
    <property type="entry name" value="CELL DIVISION PROTEIN YTFB"/>
    <property type="match status" value="1"/>
</dbReference>
<evidence type="ECO:0000259" key="8">
    <source>
        <dbReference type="Pfam" id="PF01551"/>
    </source>
</evidence>
<dbReference type="Proteomes" id="UP000002696">
    <property type="component" value="Chromosome"/>
</dbReference>
<dbReference type="InterPro" id="IPR045834">
    <property type="entry name" value="Csd3_N2"/>
</dbReference>
<evidence type="ECO:0000256" key="6">
    <source>
        <dbReference type="ARBA" id="ARBA00022833"/>
    </source>
</evidence>
<keyword evidence="3" id="KW-0645">Protease</keyword>
<dbReference type="BioCyc" id="BSUB633149:G1GM8-37-MONOMER"/>
<dbReference type="HOGENOM" id="CLU_026846_2_1_5"/>
<dbReference type="FunCoup" id="D9QHS7">
    <property type="interactions" value="75"/>
</dbReference>
<dbReference type="RefSeq" id="WP_013267457.1">
    <property type="nucleotide sequence ID" value="NC_014375.1"/>
</dbReference>
<evidence type="ECO:0000256" key="1">
    <source>
        <dbReference type="ARBA" id="ARBA00001947"/>
    </source>
</evidence>
<dbReference type="CDD" id="cd12797">
    <property type="entry name" value="M23_peptidase"/>
    <property type="match status" value="1"/>
</dbReference>
<evidence type="ECO:0000256" key="4">
    <source>
        <dbReference type="ARBA" id="ARBA00022723"/>
    </source>
</evidence>
<reference evidence="11" key="1">
    <citation type="journal article" date="2011" name="J. Bacteriol.">
        <title>Genome sequences of eight morphologically diverse alphaproteobacteria.</title>
        <authorList>
            <consortium name="US DOE Joint Genome Institute"/>
            <person name="Brown P.J."/>
            <person name="Kysela D.T."/>
            <person name="Buechlein A."/>
            <person name="Hemmerich C."/>
            <person name="Brun Y.V."/>
        </authorList>
    </citation>
    <scope>NUCLEOTIDE SEQUENCE [LARGE SCALE GENOMIC DNA]</scope>
    <source>
        <strain evidence="11">ATCC 15264 / DSM 4735 / LMG 14903 / NBRC 16000 / CB 81</strain>
    </source>
</reference>
<dbReference type="InterPro" id="IPR016047">
    <property type="entry name" value="M23ase_b-sheet_dom"/>
</dbReference>
<accession>D9QHS7</accession>
<keyword evidence="4" id="KW-0479">Metal-binding</keyword>
<evidence type="ECO:0000313" key="10">
    <source>
        <dbReference type="EMBL" id="ADK99352.1"/>
    </source>
</evidence>
<dbReference type="STRING" id="633149.Bresu_0037"/>
<dbReference type="GO" id="GO:0046872">
    <property type="term" value="F:metal ion binding"/>
    <property type="evidence" value="ECO:0007669"/>
    <property type="project" value="UniProtKB-KW"/>
</dbReference>
<sequence>MAQFDPRRQPMRFAPHLLTAVAAVSVAMLAGRVYQPAQAEVVPELTPQQMASLEARAFESAGTPAGLTAPEAIPVQIRRGETFEQAVRRTGIGAAEASAVAATLSNAFDLSQMRAGLRFETAISHPRGGRGDARLIGLTMRTGPASQLTVSRSFDGALRLRALEERVNHETMVVSANVEGSLTATAQRMGADAAIRRKANQLFGHRFDLDRDIRAADEFTLVFDRSVTENGRTIDTGDLLYAELKGAVFYRFQRPGAREAEYFDATGKSMRSSMMRTPLDRATRISSSFGFRVHPISGYRKMHQGIDFAAGTGTPVVAPADGVVVEARRWGGYGNWLRVRHANGLESGYGHLSRYGSGIRAGQRVSQGQVIAYVGSTGASTGPHLHYELWRNGQRINPGSIRVEDNVQLAGSDLAAFRAEKSRIDRIIASGGERRPAVMRASVEGLRPATATTTRS</sequence>
<protein>
    <submittedName>
        <fullName evidence="10">Peptidase M23</fullName>
    </submittedName>
</protein>
<evidence type="ECO:0000313" key="11">
    <source>
        <dbReference type="Proteomes" id="UP000002696"/>
    </source>
</evidence>
<dbReference type="Pfam" id="PF19425">
    <property type="entry name" value="Csd3_N2"/>
    <property type="match status" value="1"/>
</dbReference>
<evidence type="ECO:0000259" key="9">
    <source>
        <dbReference type="Pfam" id="PF19425"/>
    </source>
</evidence>
<dbReference type="SUPFAM" id="SSF51261">
    <property type="entry name" value="Duplicated hybrid motif"/>
    <property type="match status" value="1"/>
</dbReference>
<keyword evidence="6" id="KW-0862">Zinc</keyword>
<dbReference type="GO" id="GO:0030313">
    <property type="term" value="C:cell envelope"/>
    <property type="evidence" value="ECO:0007669"/>
    <property type="project" value="UniProtKB-SubCell"/>
</dbReference>
<dbReference type="EMBL" id="CP002102">
    <property type="protein sequence ID" value="ADK99352.1"/>
    <property type="molecule type" value="Genomic_DNA"/>
</dbReference>
<dbReference type="Pfam" id="PF01551">
    <property type="entry name" value="Peptidase_M23"/>
    <property type="match status" value="1"/>
</dbReference>
<dbReference type="Gene3D" id="2.70.70.10">
    <property type="entry name" value="Glucose Permease (Domain IIA)"/>
    <property type="match status" value="1"/>
</dbReference>
<dbReference type="AlphaFoldDB" id="D9QHS7"/>
<dbReference type="InParanoid" id="D9QHS7"/>
<evidence type="ECO:0000256" key="7">
    <source>
        <dbReference type="ARBA" id="ARBA00023049"/>
    </source>
</evidence>
<keyword evidence="11" id="KW-1185">Reference proteome</keyword>
<dbReference type="Gene3D" id="3.10.450.350">
    <property type="match status" value="1"/>
</dbReference>
<dbReference type="KEGG" id="bsb:Bresu_0037"/>
<dbReference type="InterPro" id="IPR011055">
    <property type="entry name" value="Dup_hybrid_motif"/>
</dbReference>